<accession>A0ABU9B151</accession>
<protein>
    <submittedName>
        <fullName evidence="1">Uncharacterized protein</fullName>
    </submittedName>
</protein>
<dbReference type="Proteomes" id="UP001371305">
    <property type="component" value="Unassembled WGS sequence"/>
</dbReference>
<keyword evidence="2" id="KW-1185">Reference proteome</keyword>
<proteinExistence type="predicted"/>
<organism evidence="1 2">
    <name type="scientific">Luteolibacter soli</name>
    <dbReference type="NCBI Taxonomy" id="3135280"/>
    <lineage>
        <taxon>Bacteria</taxon>
        <taxon>Pseudomonadati</taxon>
        <taxon>Verrucomicrobiota</taxon>
        <taxon>Verrucomicrobiia</taxon>
        <taxon>Verrucomicrobiales</taxon>
        <taxon>Verrucomicrobiaceae</taxon>
        <taxon>Luteolibacter</taxon>
    </lineage>
</organism>
<dbReference type="EMBL" id="JBBUKT010000013">
    <property type="protein sequence ID" value="MEK7953756.1"/>
    <property type="molecule type" value="Genomic_DNA"/>
</dbReference>
<reference evidence="1 2" key="1">
    <citation type="submission" date="2024-04" db="EMBL/GenBank/DDBJ databases">
        <title>Luteolibacter sp. isolated from soil.</title>
        <authorList>
            <person name="An J."/>
        </authorList>
    </citation>
    <scope>NUCLEOTIDE SEQUENCE [LARGE SCALE GENOMIC DNA]</scope>
    <source>
        <strain evidence="1 2">Y139</strain>
    </source>
</reference>
<dbReference type="RefSeq" id="WP_341407523.1">
    <property type="nucleotide sequence ID" value="NZ_JBBUKT010000013.1"/>
</dbReference>
<gene>
    <name evidence="1" type="ORF">WKV53_24790</name>
</gene>
<evidence type="ECO:0000313" key="1">
    <source>
        <dbReference type="EMBL" id="MEK7953756.1"/>
    </source>
</evidence>
<sequence length="71" mass="7572">MQAHRAEATVSEDGVLTLRDIPFRRGESVEVIVLPFPAPAASGSRYPLRGTPVTLISPTEPVADADWEAVG</sequence>
<name>A0ABU9B151_9BACT</name>
<comment type="caution">
    <text evidence="1">The sequence shown here is derived from an EMBL/GenBank/DDBJ whole genome shotgun (WGS) entry which is preliminary data.</text>
</comment>
<evidence type="ECO:0000313" key="2">
    <source>
        <dbReference type="Proteomes" id="UP001371305"/>
    </source>
</evidence>